<dbReference type="EMBL" id="REGN01000815">
    <property type="protein sequence ID" value="RNA38834.1"/>
    <property type="molecule type" value="Genomic_DNA"/>
</dbReference>
<dbReference type="Proteomes" id="UP000276133">
    <property type="component" value="Unassembled WGS sequence"/>
</dbReference>
<protein>
    <submittedName>
        <fullName evidence="1">Uncharacterized protein</fullName>
    </submittedName>
</protein>
<sequence length="96" mass="11512">MLKKLKPHIYISIVNWYFITWHYSTFSSKIQSFLQIVKSNYLTLKIKFLTHGYGEKRSDCYSSLDLSSDIFPRCMYDRYSNNFEFGRIAKNLIFNS</sequence>
<organism evidence="1 2">
    <name type="scientific">Brachionus plicatilis</name>
    <name type="common">Marine rotifer</name>
    <name type="synonym">Brachionus muelleri</name>
    <dbReference type="NCBI Taxonomy" id="10195"/>
    <lineage>
        <taxon>Eukaryota</taxon>
        <taxon>Metazoa</taxon>
        <taxon>Spiralia</taxon>
        <taxon>Gnathifera</taxon>
        <taxon>Rotifera</taxon>
        <taxon>Eurotatoria</taxon>
        <taxon>Monogononta</taxon>
        <taxon>Pseudotrocha</taxon>
        <taxon>Ploima</taxon>
        <taxon>Brachionidae</taxon>
        <taxon>Brachionus</taxon>
    </lineage>
</organism>
<reference evidence="1 2" key="1">
    <citation type="journal article" date="2018" name="Sci. Rep.">
        <title>Genomic signatures of local adaptation to the degree of environmental predictability in rotifers.</title>
        <authorList>
            <person name="Franch-Gras L."/>
            <person name="Hahn C."/>
            <person name="Garcia-Roger E.M."/>
            <person name="Carmona M.J."/>
            <person name="Serra M."/>
            <person name="Gomez A."/>
        </authorList>
    </citation>
    <scope>NUCLEOTIDE SEQUENCE [LARGE SCALE GENOMIC DNA]</scope>
    <source>
        <strain evidence="1">HYR1</strain>
    </source>
</reference>
<name>A0A3M7SSN9_BRAPC</name>
<evidence type="ECO:0000313" key="2">
    <source>
        <dbReference type="Proteomes" id="UP000276133"/>
    </source>
</evidence>
<comment type="caution">
    <text evidence="1">The sequence shown here is derived from an EMBL/GenBank/DDBJ whole genome shotgun (WGS) entry which is preliminary data.</text>
</comment>
<evidence type="ECO:0000313" key="1">
    <source>
        <dbReference type="EMBL" id="RNA38834.1"/>
    </source>
</evidence>
<dbReference type="AlphaFoldDB" id="A0A3M7SSN9"/>
<keyword evidence="2" id="KW-1185">Reference proteome</keyword>
<proteinExistence type="predicted"/>
<gene>
    <name evidence="1" type="ORF">BpHYR1_020364</name>
</gene>
<accession>A0A3M7SSN9</accession>